<dbReference type="OrthoDB" id="1915303at2759"/>
<accession>A0A8X7P6I9</accession>
<name>A0A8X7P6I9_BRACI</name>
<sequence>MGCDSHGNLTDAEFSKPLPSIGIYVATASLICGVSMFADLLHGIRHRKYWFPCKFFSLNATTLTFISVCVKLSLDLNTPMPSRQDQLAKLSSSVFFCVVMANSMPSLGFMVTQDLLMNLVALGILVVTDVVNICIQLGTGAIYVFTQEHALVIVLMFLMFMILSFSAITIPSTKRYLELKYKKKYEFALKQCPSYAERRKGVPKLREDLMKFWMMAHTSSPQFVMARSVTCTTSGFLCFLSAVTLAEAMVRSYFLQPRSLGFCNGESDYKWSTTLVLVSQGAAIAIGTVAPASRWFSAVSLRCPSRGAKKGLRDELRVESYWYDCLSEKKERSLNLWMLNGRRSRKLAHDVNRWMLDVCIATQHGLVLASKFLRFITVYFVSRILLCCLFLTFKCETVSNADSCSSSPSTRRFVLHLEGEEELVDYMVRSNREATEHLIQKGRKQQPVNLIELLEATTSISQGFEGIWDFDSDEVASLASGEPPNCWALPLVTLTSIAVALPNINPCSLKKLVKAVNEALVYVKKFEDVLDIEGELANSRQAAEVVWLGVDLYHKWLNVDLRKLSKPQKTTTQILEEIVEIAKKEFTDSWQKNLIFCMKHKPSHWPIKTLAANSMYRISQTLLNRYESGDIGTEEALLKDVERMVSDIVAGCFCNAAQVIGMKCLVTAVEVREASVREAAMHLGRTEKILEIVDRRCMPALSHHKVAKIDEWREFYRTNRCISLTRPSSQCTTRDLILNLE</sequence>
<protein>
    <recommendedName>
        <fullName evidence="4">Transmembrane protein</fullName>
    </recommendedName>
</protein>
<keyword evidence="1" id="KW-1133">Transmembrane helix</keyword>
<dbReference type="AlphaFoldDB" id="A0A8X7P6I9"/>
<dbReference type="PANTHER" id="PTHR35307:SF10">
    <property type="entry name" value="DUF4220 DOMAIN-CONTAINING PROTEIN"/>
    <property type="match status" value="1"/>
</dbReference>
<dbReference type="EMBL" id="JAAMPC010000046">
    <property type="protein sequence ID" value="KAG2244948.1"/>
    <property type="molecule type" value="Genomic_DNA"/>
</dbReference>
<evidence type="ECO:0000313" key="2">
    <source>
        <dbReference type="EMBL" id="KAG2244948.1"/>
    </source>
</evidence>
<feature type="transmembrane region" description="Helical" evidence="1">
    <location>
        <begin position="119"/>
        <end position="144"/>
    </location>
</feature>
<feature type="transmembrane region" description="Helical" evidence="1">
    <location>
        <begin position="93"/>
        <end position="112"/>
    </location>
</feature>
<dbReference type="PANTHER" id="PTHR35307">
    <property type="entry name" value="PROTEIN, PUTATIVE-RELATED"/>
    <property type="match status" value="1"/>
</dbReference>
<gene>
    <name evidence="2" type="ORF">Bca52824_093218</name>
</gene>
<feature type="transmembrane region" description="Helical" evidence="1">
    <location>
        <begin position="150"/>
        <end position="170"/>
    </location>
</feature>
<comment type="caution">
    <text evidence="2">The sequence shown here is derived from an EMBL/GenBank/DDBJ whole genome shotgun (WGS) entry which is preliminary data.</text>
</comment>
<evidence type="ECO:0000313" key="3">
    <source>
        <dbReference type="Proteomes" id="UP000886595"/>
    </source>
</evidence>
<keyword evidence="3" id="KW-1185">Reference proteome</keyword>
<keyword evidence="1" id="KW-0472">Membrane</keyword>
<dbReference type="Proteomes" id="UP000886595">
    <property type="component" value="Unassembled WGS sequence"/>
</dbReference>
<proteinExistence type="predicted"/>
<evidence type="ECO:0008006" key="4">
    <source>
        <dbReference type="Google" id="ProtNLM"/>
    </source>
</evidence>
<feature type="transmembrane region" description="Helical" evidence="1">
    <location>
        <begin position="21"/>
        <end position="41"/>
    </location>
</feature>
<feature type="transmembrane region" description="Helical" evidence="1">
    <location>
        <begin position="53"/>
        <end position="73"/>
    </location>
</feature>
<keyword evidence="1" id="KW-0812">Transmembrane</keyword>
<evidence type="ECO:0000256" key="1">
    <source>
        <dbReference type="SAM" id="Phobius"/>
    </source>
</evidence>
<organism evidence="2 3">
    <name type="scientific">Brassica carinata</name>
    <name type="common">Ethiopian mustard</name>
    <name type="synonym">Abyssinian cabbage</name>
    <dbReference type="NCBI Taxonomy" id="52824"/>
    <lineage>
        <taxon>Eukaryota</taxon>
        <taxon>Viridiplantae</taxon>
        <taxon>Streptophyta</taxon>
        <taxon>Embryophyta</taxon>
        <taxon>Tracheophyta</taxon>
        <taxon>Spermatophyta</taxon>
        <taxon>Magnoliopsida</taxon>
        <taxon>eudicotyledons</taxon>
        <taxon>Gunneridae</taxon>
        <taxon>Pentapetalae</taxon>
        <taxon>rosids</taxon>
        <taxon>malvids</taxon>
        <taxon>Brassicales</taxon>
        <taxon>Brassicaceae</taxon>
        <taxon>Brassiceae</taxon>
        <taxon>Brassica</taxon>
    </lineage>
</organism>
<reference evidence="2 3" key="1">
    <citation type="submission" date="2020-02" db="EMBL/GenBank/DDBJ databases">
        <authorList>
            <person name="Ma Q."/>
            <person name="Huang Y."/>
            <person name="Song X."/>
            <person name="Pei D."/>
        </authorList>
    </citation>
    <scope>NUCLEOTIDE SEQUENCE [LARGE SCALE GENOMIC DNA]</scope>
    <source>
        <strain evidence="2">Sxm20200214</strain>
        <tissue evidence="2">Leaf</tissue>
    </source>
</reference>